<dbReference type="AlphaFoldDB" id="A0A090IC88"/>
<dbReference type="STRING" id="80852.AWOD_II_0439"/>
<keyword evidence="6 7" id="KW-0472">Membrane</keyword>
<protein>
    <submittedName>
        <fullName evidence="8">Membrane protein</fullName>
    </submittedName>
</protein>
<proteinExistence type="inferred from homology"/>
<evidence type="ECO:0000256" key="1">
    <source>
        <dbReference type="ARBA" id="ARBA00004651"/>
    </source>
</evidence>
<dbReference type="PANTHER" id="PTHR40043:SF1">
    <property type="entry name" value="UPF0719 INNER MEMBRANE PROTEIN YJFL"/>
    <property type="match status" value="1"/>
</dbReference>
<evidence type="ECO:0000256" key="4">
    <source>
        <dbReference type="ARBA" id="ARBA00022692"/>
    </source>
</evidence>
<keyword evidence="4 7" id="KW-0812">Transmembrane</keyword>
<evidence type="ECO:0000256" key="6">
    <source>
        <dbReference type="ARBA" id="ARBA00023136"/>
    </source>
</evidence>
<feature type="transmembrane region" description="Helical" evidence="7">
    <location>
        <begin position="115"/>
        <end position="136"/>
    </location>
</feature>
<evidence type="ECO:0000256" key="7">
    <source>
        <dbReference type="SAM" id="Phobius"/>
    </source>
</evidence>
<sequence length="138" mass="14957">MVNEYINVSGLLLFLGYFFASIVFLVGFKFVYLFSTPYDELRLIREEKNSAAAITLSGALIGYAIAIASASSNSVGFSDFIIWGVIAAIAQVFGFWLLRVTLLKDLVSRIKDNEIPAAIITAAFSISIGLLNAAGLTY</sequence>
<dbReference type="KEGG" id="awd:AWOD_II_0439"/>
<reference evidence="9" key="1">
    <citation type="submission" date="2014-09" db="EMBL/GenBank/DDBJ databases">
        <authorList>
            <person name="Hjerde E."/>
        </authorList>
    </citation>
    <scope>NUCLEOTIDE SEQUENCE [LARGE SCALE GENOMIC DNA]</scope>
    <source>
        <strain evidence="9">06/09/139</strain>
    </source>
</reference>
<dbReference type="OrthoDB" id="5573330at2"/>
<dbReference type="PANTHER" id="PTHR40043">
    <property type="entry name" value="UPF0719 INNER MEMBRANE PROTEIN YJFL"/>
    <property type="match status" value="1"/>
</dbReference>
<comment type="subcellular location">
    <subcellularLocation>
        <location evidence="1">Cell membrane</location>
        <topology evidence="1">Multi-pass membrane protein</topology>
    </subcellularLocation>
</comment>
<gene>
    <name evidence="8" type="ORF">AWOD_II_0439</name>
</gene>
<name>A0A090IC88_9GAMM</name>
<accession>A0A090IC88</accession>
<dbReference type="Pfam" id="PF03994">
    <property type="entry name" value="DUF350"/>
    <property type="match status" value="1"/>
</dbReference>
<keyword evidence="9" id="KW-1185">Reference proteome</keyword>
<feature type="transmembrane region" description="Helical" evidence="7">
    <location>
        <begin position="80"/>
        <end position="103"/>
    </location>
</feature>
<dbReference type="HOGENOM" id="CLU_122820_0_1_6"/>
<evidence type="ECO:0000256" key="2">
    <source>
        <dbReference type="ARBA" id="ARBA00005779"/>
    </source>
</evidence>
<dbReference type="GeneID" id="28542689"/>
<dbReference type="PATRIC" id="fig|80852.17.peg.3201"/>
<dbReference type="InterPro" id="IPR007140">
    <property type="entry name" value="DUF350"/>
</dbReference>
<dbReference type="Proteomes" id="UP000032427">
    <property type="component" value="Chromosome 2"/>
</dbReference>
<feature type="transmembrane region" description="Helical" evidence="7">
    <location>
        <begin position="49"/>
        <end position="68"/>
    </location>
</feature>
<evidence type="ECO:0000313" key="9">
    <source>
        <dbReference type="Proteomes" id="UP000032427"/>
    </source>
</evidence>
<evidence type="ECO:0000313" key="8">
    <source>
        <dbReference type="EMBL" id="CED57084.1"/>
    </source>
</evidence>
<keyword evidence="5 7" id="KW-1133">Transmembrane helix</keyword>
<evidence type="ECO:0000256" key="3">
    <source>
        <dbReference type="ARBA" id="ARBA00022475"/>
    </source>
</evidence>
<organism evidence="8 9">
    <name type="scientific">Aliivibrio wodanis</name>
    <dbReference type="NCBI Taxonomy" id="80852"/>
    <lineage>
        <taxon>Bacteria</taxon>
        <taxon>Pseudomonadati</taxon>
        <taxon>Pseudomonadota</taxon>
        <taxon>Gammaproteobacteria</taxon>
        <taxon>Vibrionales</taxon>
        <taxon>Vibrionaceae</taxon>
        <taxon>Aliivibrio</taxon>
    </lineage>
</organism>
<comment type="similarity">
    <text evidence="2">Belongs to the UPF0719 family.</text>
</comment>
<evidence type="ECO:0000256" key="5">
    <source>
        <dbReference type="ARBA" id="ARBA00022989"/>
    </source>
</evidence>
<feature type="transmembrane region" description="Helical" evidence="7">
    <location>
        <begin position="6"/>
        <end position="28"/>
    </location>
</feature>
<dbReference type="GO" id="GO:0005886">
    <property type="term" value="C:plasma membrane"/>
    <property type="evidence" value="ECO:0007669"/>
    <property type="project" value="UniProtKB-SubCell"/>
</dbReference>
<keyword evidence="3" id="KW-1003">Cell membrane</keyword>
<dbReference type="EMBL" id="LN554847">
    <property type="protein sequence ID" value="CED57084.1"/>
    <property type="molecule type" value="Genomic_DNA"/>
</dbReference>